<keyword evidence="1" id="KW-0548">Nucleotidyltransferase</keyword>
<dbReference type="GO" id="GO:0008781">
    <property type="term" value="F:N-acylneuraminate cytidylyltransferase activity"/>
    <property type="evidence" value="ECO:0007669"/>
    <property type="project" value="UniProtKB-EC"/>
</dbReference>
<dbReference type="Pfam" id="PF02348">
    <property type="entry name" value="CTP_transf_3"/>
    <property type="match status" value="1"/>
</dbReference>
<dbReference type="InterPro" id="IPR003329">
    <property type="entry name" value="Cytidylyl_trans"/>
</dbReference>
<organism evidence="1 2">
    <name type="scientific">Brevundimonas halotolerans</name>
    <dbReference type="NCBI Taxonomy" id="69670"/>
    <lineage>
        <taxon>Bacteria</taxon>
        <taxon>Pseudomonadati</taxon>
        <taxon>Pseudomonadota</taxon>
        <taxon>Alphaproteobacteria</taxon>
        <taxon>Caulobacterales</taxon>
        <taxon>Caulobacteraceae</taxon>
        <taxon>Brevundimonas</taxon>
    </lineage>
</organism>
<evidence type="ECO:0000313" key="2">
    <source>
        <dbReference type="Proteomes" id="UP000548978"/>
    </source>
</evidence>
<dbReference type="InterPro" id="IPR050793">
    <property type="entry name" value="CMP-NeuNAc_synthase"/>
</dbReference>
<dbReference type="Proteomes" id="UP000548978">
    <property type="component" value="Unassembled WGS sequence"/>
</dbReference>
<dbReference type="CDD" id="cd02513">
    <property type="entry name" value="CMP-NeuAc_Synthase"/>
    <property type="match status" value="1"/>
</dbReference>
<sequence>MIGDRRVIGIIPARAGSRRMIGKNTRMLAGRPMIGWTLAAAQASQVLDRIVVSSDDPAVLDLAARMGCPAPFVRPAALSGPEASVIDAVEHALGEVGGVWDYVVLLQPTSPLRRATDIDAAVALAEKSGAPTVISVSPLSKPAAFHVQMQEGGRLQSPPDTLADTFVVNGAVYVARPERLSHERTFRPEGALGYVMPVECGWDVDTADEFAACEARLRADSGAQAT</sequence>
<dbReference type="EC" id="2.7.7.43" evidence="1"/>
<dbReference type="Gene3D" id="3.90.550.10">
    <property type="entry name" value="Spore Coat Polysaccharide Biosynthesis Protein SpsA, Chain A"/>
    <property type="match status" value="1"/>
</dbReference>
<gene>
    <name evidence="1" type="ORF">FHS65_002583</name>
</gene>
<protein>
    <submittedName>
        <fullName evidence="1">N-acylneuraminate cytidylyltransferase</fullName>
        <ecNumber evidence="1">2.7.7.43</ecNumber>
    </submittedName>
</protein>
<dbReference type="PANTHER" id="PTHR21485:SF6">
    <property type="entry name" value="N-ACYLNEURAMINATE CYTIDYLYLTRANSFERASE-RELATED"/>
    <property type="match status" value="1"/>
</dbReference>
<dbReference type="SUPFAM" id="SSF53448">
    <property type="entry name" value="Nucleotide-diphospho-sugar transferases"/>
    <property type="match status" value="1"/>
</dbReference>
<proteinExistence type="predicted"/>
<dbReference type="RefSeq" id="WP_123286304.1">
    <property type="nucleotide sequence ID" value="NZ_JACIJB010000016.1"/>
</dbReference>
<dbReference type="OrthoDB" id="9805604at2"/>
<reference evidence="1 2" key="1">
    <citation type="submission" date="2020-08" db="EMBL/GenBank/DDBJ databases">
        <title>Genomic Encyclopedia of Type Strains, Phase IV (KMG-IV): sequencing the most valuable type-strain genomes for metagenomic binning, comparative biology and taxonomic classification.</title>
        <authorList>
            <person name="Goeker M."/>
        </authorList>
    </citation>
    <scope>NUCLEOTIDE SEQUENCE [LARGE SCALE GENOMIC DNA]</scope>
    <source>
        <strain evidence="1 2">DSM 24448</strain>
    </source>
</reference>
<keyword evidence="2" id="KW-1185">Reference proteome</keyword>
<accession>A0A7W9A5Y6</accession>
<keyword evidence="1" id="KW-0808">Transferase</keyword>
<name>A0A7W9A5Y6_9CAUL</name>
<dbReference type="EMBL" id="JACIJB010000016">
    <property type="protein sequence ID" value="MBB5661813.1"/>
    <property type="molecule type" value="Genomic_DNA"/>
</dbReference>
<dbReference type="InterPro" id="IPR029044">
    <property type="entry name" value="Nucleotide-diphossugar_trans"/>
</dbReference>
<dbReference type="AlphaFoldDB" id="A0A7W9A5Y6"/>
<evidence type="ECO:0000313" key="1">
    <source>
        <dbReference type="EMBL" id="MBB5661813.1"/>
    </source>
</evidence>
<dbReference type="PANTHER" id="PTHR21485">
    <property type="entry name" value="HAD SUPERFAMILY MEMBERS CMAS AND KDSC"/>
    <property type="match status" value="1"/>
</dbReference>
<comment type="caution">
    <text evidence="1">The sequence shown here is derived from an EMBL/GenBank/DDBJ whole genome shotgun (WGS) entry which is preliminary data.</text>
</comment>